<keyword evidence="6 8" id="KW-0472">Membrane</keyword>
<dbReference type="GO" id="GO:0005783">
    <property type="term" value="C:endoplasmic reticulum"/>
    <property type="evidence" value="ECO:0007669"/>
    <property type="project" value="UniProtKB-ARBA"/>
</dbReference>
<dbReference type="Pfam" id="PF00364">
    <property type="entry name" value="Biotin_lipoyl"/>
    <property type="match status" value="1"/>
</dbReference>
<evidence type="ECO:0000256" key="8">
    <source>
        <dbReference type="SAM" id="Phobius"/>
    </source>
</evidence>
<evidence type="ECO:0000256" key="7">
    <source>
        <dbReference type="SAM" id="MobiDB-lite"/>
    </source>
</evidence>
<dbReference type="InterPro" id="IPR053217">
    <property type="entry name" value="ACC_Biotin_Carrier"/>
</dbReference>
<evidence type="ECO:0000259" key="9">
    <source>
        <dbReference type="Pfam" id="PF00364"/>
    </source>
</evidence>
<evidence type="ECO:0000256" key="1">
    <source>
        <dbReference type="ARBA" id="ARBA00002501"/>
    </source>
</evidence>
<dbReference type="GO" id="GO:0016192">
    <property type="term" value="P:vesicle-mediated transport"/>
    <property type="evidence" value="ECO:0007669"/>
    <property type="project" value="UniProtKB-ARBA"/>
</dbReference>
<feature type="transmembrane region" description="Helical" evidence="8">
    <location>
        <begin position="71"/>
        <end position="89"/>
    </location>
</feature>
<dbReference type="Proteomes" id="UP000886885">
    <property type="component" value="Chromosome 10A"/>
</dbReference>
<dbReference type="OrthoDB" id="63113at2759"/>
<comment type="subcellular location">
    <subcellularLocation>
        <location evidence="2">Endomembrane system</location>
        <topology evidence="2">Multi-pass membrane protein</topology>
    </subcellularLocation>
</comment>
<comment type="function">
    <text evidence="1">May be involved in both secretory and endocytic intracellular trafficking in the endosomal/prevacuolar compartments.</text>
</comment>
<evidence type="ECO:0000256" key="3">
    <source>
        <dbReference type="ARBA" id="ARBA00006483"/>
    </source>
</evidence>
<protein>
    <recommendedName>
        <fullName evidence="9">Lipoyl-binding domain-containing protein</fullName>
    </recommendedName>
</protein>
<feature type="transmembrane region" description="Helical" evidence="8">
    <location>
        <begin position="95"/>
        <end position="111"/>
    </location>
</feature>
<feature type="domain" description="Lipoyl-binding" evidence="9">
    <location>
        <begin position="436"/>
        <end position="507"/>
    </location>
</feature>
<dbReference type="EMBL" id="JAAWWB010000019">
    <property type="protein sequence ID" value="KAG6760052.1"/>
    <property type="molecule type" value="Genomic_DNA"/>
</dbReference>
<accession>A0A8X7Z340</accession>
<evidence type="ECO:0000256" key="4">
    <source>
        <dbReference type="ARBA" id="ARBA00022692"/>
    </source>
</evidence>
<sequence>MSSPTIPISNPQTQSPIATPAFRAFLSRISTSIRQGFSQRRPWSELIDRNYMARPDSLSEAATRIRKNLSYFKVNYITLLALILAFSLLSHPLSLIVLLSLLASWIFLYLFRPSDQPLVILGRSFSDRETLGILVVSTIVVIFLTSVGSLLISASMVGFALVCAHGAFRVPEDLFLDDQEPASAGLLSFLGVTSTSAAAAAAPAIAARSTTTALDIVETWERKLIDLKQHHPRETPCLLIQFYGFFMMGWSGETGESGWTDITKEVPNTCNLHTQGLTVGRKLTSYPVKRNRRLVSCVKTSEAPTIAKTDDSNKQGSLEKNSQRNATFPNGFEALILDVCDETEVAELKLKVGDFEMHLKRDIGVAKSPFTSSTPLPPPPIPTPPMELSVAVSPAPSPSKSSVEKTTPFTNISFRKSSKMAALEASGASGYVLVASPTVGSFRRNRTVKGKKQPPICKEGDLIKEGQVIGYLDQFGTELPVKSDVAGEVLKLLFNDGDAVGYGDPLIAVLPSFHVIDK</sequence>
<dbReference type="InterPro" id="IPR004895">
    <property type="entry name" value="Prenylated_rab_accept_PRA1"/>
</dbReference>
<feature type="compositionally biased region" description="Polar residues" evidence="7">
    <location>
        <begin position="314"/>
        <end position="325"/>
    </location>
</feature>
<evidence type="ECO:0000256" key="6">
    <source>
        <dbReference type="ARBA" id="ARBA00023136"/>
    </source>
</evidence>
<dbReference type="AlphaFoldDB" id="A0A8X7Z340"/>
<proteinExistence type="inferred from homology"/>
<feature type="transmembrane region" description="Helical" evidence="8">
    <location>
        <begin position="131"/>
        <end position="162"/>
    </location>
</feature>
<evidence type="ECO:0000256" key="5">
    <source>
        <dbReference type="ARBA" id="ARBA00022989"/>
    </source>
</evidence>
<feature type="region of interest" description="Disordered" evidence="7">
    <location>
        <begin position="306"/>
        <end position="325"/>
    </location>
</feature>
<evidence type="ECO:0000313" key="10">
    <source>
        <dbReference type="EMBL" id="KAG6760052.1"/>
    </source>
</evidence>
<name>A0A8X7Z340_POPTO</name>
<dbReference type="Pfam" id="PF03208">
    <property type="entry name" value="PRA1"/>
    <property type="match status" value="1"/>
</dbReference>
<dbReference type="FunFam" id="2.40.50.100:FF:000059">
    <property type="entry name" value="Biotin/lipoyl attachment domain-containing protein"/>
    <property type="match status" value="1"/>
</dbReference>
<keyword evidence="11" id="KW-1185">Reference proteome</keyword>
<dbReference type="PANTHER" id="PTHR47597:SF2">
    <property type="entry name" value="LIPOYL-BINDING DOMAIN-CONTAINING PROTEIN"/>
    <property type="match status" value="1"/>
</dbReference>
<dbReference type="InterPro" id="IPR000089">
    <property type="entry name" value="Biotin_lipoyl"/>
</dbReference>
<evidence type="ECO:0000256" key="2">
    <source>
        <dbReference type="ARBA" id="ARBA00004127"/>
    </source>
</evidence>
<reference evidence="10" key="1">
    <citation type="journal article" date="2020" name="bioRxiv">
        <title>Hybrid origin of Populus tomentosa Carr. identified through genome sequencing and phylogenomic analysis.</title>
        <authorList>
            <person name="An X."/>
            <person name="Gao K."/>
            <person name="Chen Z."/>
            <person name="Li J."/>
            <person name="Yang X."/>
            <person name="Yang X."/>
            <person name="Zhou J."/>
            <person name="Guo T."/>
            <person name="Zhao T."/>
            <person name="Huang S."/>
            <person name="Miao D."/>
            <person name="Khan W.U."/>
            <person name="Rao P."/>
            <person name="Ye M."/>
            <person name="Lei B."/>
            <person name="Liao W."/>
            <person name="Wang J."/>
            <person name="Ji L."/>
            <person name="Li Y."/>
            <person name="Guo B."/>
            <person name="Mustafa N.S."/>
            <person name="Li S."/>
            <person name="Yun Q."/>
            <person name="Keller S.R."/>
            <person name="Mao J."/>
            <person name="Zhang R."/>
            <person name="Strauss S.H."/>
        </authorList>
    </citation>
    <scope>NUCLEOTIDE SEQUENCE</scope>
    <source>
        <strain evidence="10">GM15</strain>
        <tissue evidence="10">Leaf</tissue>
    </source>
</reference>
<comment type="similarity">
    <text evidence="3">Belongs to the PRA1 family.</text>
</comment>
<dbReference type="CDD" id="cd06850">
    <property type="entry name" value="biotinyl_domain"/>
    <property type="match status" value="1"/>
</dbReference>
<organism evidence="10 11">
    <name type="scientific">Populus tomentosa</name>
    <name type="common">Chinese white poplar</name>
    <dbReference type="NCBI Taxonomy" id="118781"/>
    <lineage>
        <taxon>Eukaryota</taxon>
        <taxon>Viridiplantae</taxon>
        <taxon>Streptophyta</taxon>
        <taxon>Embryophyta</taxon>
        <taxon>Tracheophyta</taxon>
        <taxon>Spermatophyta</taxon>
        <taxon>Magnoliopsida</taxon>
        <taxon>eudicotyledons</taxon>
        <taxon>Gunneridae</taxon>
        <taxon>Pentapetalae</taxon>
        <taxon>rosids</taxon>
        <taxon>fabids</taxon>
        <taxon>Malpighiales</taxon>
        <taxon>Salicaceae</taxon>
        <taxon>Saliceae</taxon>
        <taxon>Populus</taxon>
    </lineage>
</organism>
<evidence type="ECO:0000313" key="11">
    <source>
        <dbReference type="Proteomes" id="UP000886885"/>
    </source>
</evidence>
<keyword evidence="4 8" id="KW-0812">Transmembrane</keyword>
<gene>
    <name evidence="10" type="ORF">POTOM_036551</name>
</gene>
<dbReference type="PANTHER" id="PTHR47597">
    <property type="entry name" value="IS A MEMBER OF THE PF|00364 BIOTIN-REQUIRING ENZYMES FAMILY-RELATED"/>
    <property type="match status" value="1"/>
</dbReference>
<comment type="caution">
    <text evidence="10">The sequence shown here is derived from an EMBL/GenBank/DDBJ whole genome shotgun (WGS) entry which is preliminary data.</text>
</comment>
<keyword evidence="5 8" id="KW-1133">Transmembrane helix</keyword>